<dbReference type="NCBIfam" id="NF033518">
    <property type="entry name" value="transpos_IS607"/>
    <property type="match status" value="1"/>
</dbReference>
<dbReference type="InterPro" id="IPR009061">
    <property type="entry name" value="DNA-bd_dom_put_sf"/>
</dbReference>
<dbReference type="AlphaFoldDB" id="A0A2T2WN14"/>
<keyword evidence="3" id="KW-0233">DNA recombination</keyword>
<dbReference type="Pfam" id="PF00376">
    <property type="entry name" value="MerR"/>
    <property type="match status" value="1"/>
</dbReference>
<dbReference type="PROSITE" id="PS51736">
    <property type="entry name" value="RECOMBINASES_3"/>
    <property type="match status" value="1"/>
</dbReference>
<dbReference type="InterPro" id="IPR000551">
    <property type="entry name" value="MerR-type_HTH_dom"/>
</dbReference>
<evidence type="ECO:0000256" key="3">
    <source>
        <dbReference type="ARBA" id="ARBA00023172"/>
    </source>
</evidence>
<dbReference type="Gene3D" id="1.10.287.2170">
    <property type="match status" value="1"/>
</dbReference>
<dbReference type="Gene3D" id="3.40.50.1390">
    <property type="entry name" value="Resolvase, N-terminal catalytic domain"/>
    <property type="match status" value="1"/>
</dbReference>
<dbReference type="SMART" id="SM00857">
    <property type="entry name" value="Resolvase"/>
    <property type="match status" value="1"/>
</dbReference>
<gene>
    <name evidence="8" type="ORF">C7B45_02190</name>
</gene>
<evidence type="ECO:0000259" key="6">
    <source>
        <dbReference type="PROSITE" id="PS50937"/>
    </source>
</evidence>
<dbReference type="PANTHER" id="PTHR36172:SF1">
    <property type="entry name" value="RESOLVASE-RELATED"/>
    <property type="match status" value="1"/>
</dbReference>
<dbReference type="GO" id="GO:0015074">
    <property type="term" value="P:DNA integration"/>
    <property type="evidence" value="ECO:0007669"/>
    <property type="project" value="UniProtKB-KW"/>
</dbReference>
<proteinExistence type="predicted"/>
<dbReference type="InterPro" id="IPR051491">
    <property type="entry name" value="Recombinase/Transposase-rel"/>
</dbReference>
<evidence type="ECO:0000256" key="5">
    <source>
        <dbReference type="PROSITE-ProRule" id="PRU10137"/>
    </source>
</evidence>
<feature type="domain" description="Resolvase/invertase-type recombinase catalytic" evidence="7">
    <location>
        <begin position="64"/>
        <end position="213"/>
    </location>
</feature>
<dbReference type="PANTHER" id="PTHR36172">
    <property type="match status" value="1"/>
</dbReference>
<dbReference type="PROSITE" id="PS50937">
    <property type="entry name" value="HTH_MERR_2"/>
    <property type="match status" value="1"/>
</dbReference>
<keyword evidence="2" id="KW-0238">DNA-binding</keyword>
<dbReference type="Pfam" id="PF00239">
    <property type="entry name" value="Resolvase"/>
    <property type="match status" value="1"/>
</dbReference>
<sequence>MDEQFVSIGKAAKMLGMSIEGLRKWEREGRLIPVRTLTNHRRYRVADLHVLMHETVQNPALDTRCILYARVSTKEQQEAGHLDRQLGRLTAFAAEQQWPLVAALTDVASGLNEQRRGLHQLLDLARDHRASLVIVESRDRLARVGLGYLETFLHAFGVRVVVVESPVNDDQQELVEDLIAITTSFSAQIYGQRGGQKMGAAVRQVMATLAQEGVPE</sequence>
<evidence type="ECO:0000313" key="9">
    <source>
        <dbReference type="Proteomes" id="UP000241848"/>
    </source>
</evidence>
<dbReference type="EMBL" id="PXYV01000004">
    <property type="protein sequence ID" value="PSR23603.1"/>
    <property type="molecule type" value="Genomic_DNA"/>
</dbReference>
<organism evidence="8 9">
    <name type="scientific">Sulfobacillus acidophilus</name>
    <dbReference type="NCBI Taxonomy" id="53633"/>
    <lineage>
        <taxon>Bacteria</taxon>
        <taxon>Bacillati</taxon>
        <taxon>Bacillota</taxon>
        <taxon>Clostridia</taxon>
        <taxon>Eubacteriales</taxon>
        <taxon>Clostridiales Family XVII. Incertae Sedis</taxon>
        <taxon>Sulfobacillus</taxon>
    </lineage>
</organism>
<dbReference type="SUPFAM" id="SSF53041">
    <property type="entry name" value="Resolvase-like"/>
    <property type="match status" value="1"/>
</dbReference>
<keyword evidence="1" id="KW-0229">DNA integration</keyword>
<dbReference type="Gene3D" id="1.10.1660.10">
    <property type="match status" value="1"/>
</dbReference>
<dbReference type="InterPro" id="IPR048046">
    <property type="entry name" value="Transpos_IS607"/>
</dbReference>
<evidence type="ECO:0000256" key="4">
    <source>
        <dbReference type="PIRSR" id="PIRSR606118-50"/>
    </source>
</evidence>
<protein>
    <submittedName>
        <fullName evidence="8">Resolvase</fullName>
    </submittedName>
</protein>
<evidence type="ECO:0000259" key="7">
    <source>
        <dbReference type="PROSITE" id="PS51736"/>
    </source>
</evidence>
<dbReference type="PROSITE" id="PS00397">
    <property type="entry name" value="RECOMBINASES_1"/>
    <property type="match status" value="1"/>
</dbReference>
<dbReference type="SUPFAM" id="SSF46955">
    <property type="entry name" value="Putative DNA-binding domain"/>
    <property type="match status" value="1"/>
</dbReference>
<dbReference type="GO" id="GO:0003677">
    <property type="term" value="F:DNA binding"/>
    <property type="evidence" value="ECO:0007669"/>
    <property type="project" value="UniProtKB-KW"/>
</dbReference>
<dbReference type="GO" id="GO:0006355">
    <property type="term" value="P:regulation of DNA-templated transcription"/>
    <property type="evidence" value="ECO:0007669"/>
    <property type="project" value="InterPro"/>
</dbReference>
<feature type="domain" description="HTH merR-type" evidence="6">
    <location>
        <begin position="7"/>
        <end position="48"/>
    </location>
</feature>
<name>A0A2T2WN14_9FIRM</name>
<evidence type="ECO:0000256" key="2">
    <source>
        <dbReference type="ARBA" id="ARBA00023125"/>
    </source>
</evidence>
<dbReference type="CDD" id="cd04762">
    <property type="entry name" value="HTH_MerR-trunc"/>
    <property type="match status" value="1"/>
</dbReference>
<feature type="active site" description="O-(5'-phospho-DNA)-serine intermediate" evidence="4 5">
    <location>
        <position position="72"/>
    </location>
</feature>
<accession>A0A2T2WN14</accession>
<reference evidence="8 9" key="1">
    <citation type="journal article" date="2014" name="BMC Genomics">
        <title>Comparison of environmental and isolate Sulfobacillus genomes reveals diverse carbon, sulfur, nitrogen, and hydrogen metabolisms.</title>
        <authorList>
            <person name="Justice N.B."/>
            <person name="Norman A."/>
            <person name="Brown C.T."/>
            <person name="Singh A."/>
            <person name="Thomas B.C."/>
            <person name="Banfield J.F."/>
        </authorList>
    </citation>
    <scope>NUCLEOTIDE SEQUENCE [LARGE SCALE GENOMIC DNA]</scope>
    <source>
        <strain evidence="8">AMDSBA3</strain>
    </source>
</reference>
<dbReference type="FunFam" id="3.40.50.1390:FF:000002">
    <property type="entry name" value="ORF1 in transposon ISC1904"/>
    <property type="match status" value="1"/>
</dbReference>
<dbReference type="InterPro" id="IPR006119">
    <property type="entry name" value="Resolv_N"/>
</dbReference>
<evidence type="ECO:0000313" key="8">
    <source>
        <dbReference type="EMBL" id="PSR23603.1"/>
    </source>
</evidence>
<evidence type="ECO:0000256" key="1">
    <source>
        <dbReference type="ARBA" id="ARBA00022908"/>
    </source>
</evidence>
<dbReference type="Proteomes" id="UP000241848">
    <property type="component" value="Unassembled WGS sequence"/>
</dbReference>
<dbReference type="InterPro" id="IPR006118">
    <property type="entry name" value="Recombinase_CS"/>
</dbReference>
<dbReference type="InterPro" id="IPR036162">
    <property type="entry name" value="Resolvase-like_N_sf"/>
</dbReference>
<dbReference type="GO" id="GO:0000150">
    <property type="term" value="F:DNA strand exchange activity"/>
    <property type="evidence" value="ECO:0007669"/>
    <property type="project" value="InterPro"/>
</dbReference>
<comment type="caution">
    <text evidence="8">The sequence shown here is derived from an EMBL/GenBank/DDBJ whole genome shotgun (WGS) entry which is preliminary data.</text>
</comment>